<keyword evidence="1" id="KW-0812">Transmembrane</keyword>
<organism evidence="2 3">
    <name type="scientific">Psychrobacter aestuarii</name>
    <dbReference type="NCBI Taxonomy" id="556327"/>
    <lineage>
        <taxon>Bacteria</taxon>
        <taxon>Pseudomonadati</taxon>
        <taxon>Pseudomonadota</taxon>
        <taxon>Gammaproteobacteria</taxon>
        <taxon>Moraxellales</taxon>
        <taxon>Moraxellaceae</taxon>
        <taxon>Psychrobacter</taxon>
    </lineage>
</organism>
<name>A0ABN0W4M4_9GAMM</name>
<reference evidence="2 3" key="1">
    <citation type="journal article" date="2019" name="Int. J. Syst. Evol. Microbiol.">
        <title>The Global Catalogue of Microorganisms (GCM) 10K type strain sequencing project: providing services to taxonomists for standard genome sequencing and annotation.</title>
        <authorList>
            <consortium name="The Broad Institute Genomics Platform"/>
            <consortium name="The Broad Institute Genome Sequencing Center for Infectious Disease"/>
            <person name="Wu L."/>
            <person name="Ma J."/>
        </authorList>
    </citation>
    <scope>NUCLEOTIDE SEQUENCE [LARGE SCALE GENOMIC DNA]</scope>
    <source>
        <strain evidence="2 3">JCM 16343</strain>
    </source>
</reference>
<keyword evidence="1" id="KW-1133">Transmembrane helix</keyword>
<evidence type="ECO:0000313" key="3">
    <source>
        <dbReference type="Proteomes" id="UP001501787"/>
    </source>
</evidence>
<gene>
    <name evidence="2" type="ORF">GCM10009129_23450</name>
</gene>
<dbReference type="NCBIfam" id="NF041109">
    <property type="entry name" value="VF_TspB_C_term"/>
    <property type="match status" value="1"/>
</dbReference>
<dbReference type="Proteomes" id="UP001501787">
    <property type="component" value="Unassembled WGS sequence"/>
</dbReference>
<evidence type="ECO:0000313" key="2">
    <source>
        <dbReference type="EMBL" id="GAA0324996.1"/>
    </source>
</evidence>
<protein>
    <submittedName>
        <fullName evidence="2">Uncharacterized protein</fullName>
    </submittedName>
</protein>
<keyword evidence="3" id="KW-1185">Reference proteome</keyword>
<accession>A0ABN0W4M4</accession>
<dbReference type="EMBL" id="BAAAFR010000013">
    <property type="protein sequence ID" value="GAA0324996.1"/>
    <property type="molecule type" value="Genomic_DNA"/>
</dbReference>
<sequence length="438" mass="47235">MFFTAVTLPAFADGSGSWGDDSGFTGNGGGFGGSGSGGDWGDQCQSYISSSKSQTLSSSPAAACSAYVGVRVASDSVIASTSLSGLTCSYETKHPTTGVINGSGSVKITVSNCLDEPICPAGEELINGVCTPPLKCPAGYIKQDNKCIWQCPAGYKMLGGNCVPDDMPEDCDPAIQQCDEDGKPVCDCCTNLKQLVSDNRTMINNDNRIISLTENMTSNQNTIITNTQNINNNISNVNNNLTNINESIQNVITTIEENKPDFDTSGIEAKLQELIDKETTVDGTNIEMDFTPLITKLDELNESIKANKYDDTELKAKIDELINKDLSEITDRQDEQTSLLEDIKRLLMPTNEAGDSSFDMPDVEQSTVDPWGALTGFDISRNRINASKQCPADKTFTVWGAEFAIPMQPMCSFLGYLAPVFLMLAYFQGAMIILRSGD</sequence>
<comment type="caution">
    <text evidence="2">The sequence shown here is derived from an EMBL/GenBank/DDBJ whole genome shotgun (WGS) entry which is preliminary data.</text>
</comment>
<keyword evidence="1" id="KW-0472">Membrane</keyword>
<dbReference type="SUPFAM" id="SSF57184">
    <property type="entry name" value="Growth factor receptor domain"/>
    <property type="match status" value="1"/>
</dbReference>
<evidence type="ECO:0000256" key="1">
    <source>
        <dbReference type="SAM" id="Phobius"/>
    </source>
</evidence>
<proteinExistence type="predicted"/>
<feature type="transmembrane region" description="Helical" evidence="1">
    <location>
        <begin position="413"/>
        <end position="434"/>
    </location>
</feature>
<dbReference type="InterPro" id="IPR009030">
    <property type="entry name" value="Growth_fac_rcpt_cys_sf"/>
</dbReference>